<organism evidence="1 2">
    <name type="scientific">Kineosporia babensis</name>
    <dbReference type="NCBI Taxonomy" id="499548"/>
    <lineage>
        <taxon>Bacteria</taxon>
        <taxon>Bacillati</taxon>
        <taxon>Actinomycetota</taxon>
        <taxon>Actinomycetes</taxon>
        <taxon>Kineosporiales</taxon>
        <taxon>Kineosporiaceae</taxon>
        <taxon>Kineosporia</taxon>
    </lineage>
</organism>
<dbReference type="EMBL" id="JAJOMB010000032">
    <property type="protein sequence ID" value="MCD5316613.1"/>
    <property type="molecule type" value="Genomic_DNA"/>
</dbReference>
<dbReference type="Proteomes" id="UP001138997">
    <property type="component" value="Unassembled WGS sequence"/>
</dbReference>
<proteinExistence type="predicted"/>
<sequence length="52" mass="5780">MRLPTTPNYSPDDPEIQDLIAGLGNDEDDREVTARDINIMTALRMADAFTSL</sequence>
<dbReference type="AlphaFoldDB" id="A0A9X1NM11"/>
<evidence type="ECO:0000313" key="2">
    <source>
        <dbReference type="Proteomes" id="UP001138997"/>
    </source>
</evidence>
<protein>
    <submittedName>
        <fullName evidence="1">Uncharacterized protein</fullName>
    </submittedName>
</protein>
<keyword evidence="2" id="KW-1185">Reference proteome</keyword>
<comment type="caution">
    <text evidence="1">The sequence shown here is derived from an EMBL/GenBank/DDBJ whole genome shotgun (WGS) entry which is preliminary data.</text>
</comment>
<dbReference type="RefSeq" id="WP_231449465.1">
    <property type="nucleotide sequence ID" value="NZ_JAJOMB010000032.1"/>
</dbReference>
<accession>A0A9X1NM11</accession>
<evidence type="ECO:0000313" key="1">
    <source>
        <dbReference type="EMBL" id="MCD5316613.1"/>
    </source>
</evidence>
<gene>
    <name evidence="1" type="ORF">LR394_37515</name>
</gene>
<name>A0A9X1NM11_9ACTN</name>
<reference evidence="1" key="1">
    <citation type="submission" date="2021-11" db="EMBL/GenBank/DDBJ databases">
        <title>Streptomyces corallinus and Kineosporia corallina sp. nov., two new coral-derived marine actinobacteria.</title>
        <authorList>
            <person name="Buangrab K."/>
            <person name="Sutthacheep M."/>
            <person name="Yeemin T."/>
            <person name="Harunari E."/>
            <person name="Igarashi Y."/>
            <person name="Sripreechasak P."/>
            <person name="Kanchanasin P."/>
            <person name="Tanasupawat S."/>
            <person name="Phongsopitanun W."/>
        </authorList>
    </citation>
    <scope>NUCLEOTIDE SEQUENCE</scope>
    <source>
        <strain evidence="1">JCM 31032</strain>
    </source>
</reference>